<dbReference type="AlphaFoldDB" id="A0A6C0ITR7"/>
<evidence type="ECO:0000256" key="4">
    <source>
        <dbReference type="ARBA" id="ARBA00022691"/>
    </source>
</evidence>
<name>A0A6C0ITR7_9ZZZZ</name>
<keyword evidence="4" id="KW-0949">S-adenosyl-L-methionine</keyword>
<feature type="domain" description="Type II methyltransferase M.TaqI-like" evidence="8">
    <location>
        <begin position="92"/>
        <end position="200"/>
    </location>
</feature>
<sequence length="478" mass="54496">MTTQLTNLREEINALIEKYLPAKENEKNALGEVFTPVSMIETLFEKFPNSVLSNPSFTWLDPAGGVGNFMLVLFFWLMNSLKTKIPNQEKRAKHIIEKMIYITEINNINVKACEKIFKTISPTAKLNIHKGDFLSLNNGDTLNKLKWPKKFNCVIGNPPYNIGGNKLEGTKRTHIAFTEEGLKLLEPKGYLAYICPPSYRETDTPMNNLFKEANGHFLFIKIYGAKDTSKLFHIQGRVDGFIYQRDVKGATIIDDEFNVVTPNITINLDRHIPNFGFTIFEKLYKKVSQLGHIEAFRNTEMSSIKSSTFGCNGKNKVLHLIVEEGKRVFKTTKKHSLASEPKLLINGLGVPYVYYDKKGEYGPSQSPVIVIKPSKNIVNLITSNFFSFVAWGLRLTGNNNLPYLFNAIPDISKETNSYKTMTDIKKGLNLTDKEIKFINDNFHEYEYKDVDIIEKCTKNLKTRKTTLSVKSKTKKVKK</sequence>
<dbReference type="Pfam" id="PF07669">
    <property type="entry name" value="Eco57I"/>
    <property type="match status" value="1"/>
</dbReference>
<dbReference type="PROSITE" id="PS00092">
    <property type="entry name" value="N6_MTASE"/>
    <property type="match status" value="1"/>
</dbReference>
<dbReference type="GO" id="GO:0009307">
    <property type="term" value="P:DNA restriction-modification system"/>
    <property type="evidence" value="ECO:0007669"/>
    <property type="project" value="UniProtKB-KW"/>
</dbReference>
<evidence type="ECO:0000256" key="5">
    <source>
        <dbReference type="ARBA" id="ARBA00022747"/>
    </source>
</evidence>
<evidence type="ECO:0000256" key="6">
    <source>
        <dbReference type="ARBA" id="ARBA00023125"/>
    </source>
</evidence>
<keyword evidence="2" id="KW-0489">Methyltransferase</keyword>
<accession>A0A6C0ITR7</accession>
<dbReference type="EMBL" id="MN740247">
    <property type="protein sequence ID" value="QHT95895.1"/>
    <property type="molecule type" value="Genomic_DNA"/>
</dbReference>
<dbReference type="EC" id="2.1.1.72" evidence="1"/>
<evidence type="ECO:0000256" key="2">
    <source>
        <dbReference type="ARBA" id="ARBA00022603"/>
    </source>
</evidence>
<keyword evidence="5" id="KW-0680">Restriction system</keyword>
<protein>
    <recommendedName>
        <fullName evidence="1">site-specific DNA-methyltransferase (adenine-specific)</fullName>
        <ecNumber evidence="1">2.1.1.72</ecNumber>
    </recommendedName>
</protein>
<keyword evidence="3" id="KW-0808">Transferase</keyword>
<dbReference type="PANTHER" id="PTHR33841:SF6">
    <property type="entry name" value="TYPE II METHYLTRANSFERASE M.HINDII"/>
    <property type="match status" value="1"/>
</dbReference>
<dbReference type="PRINTS" id="PR00507">
    <property type="entry name" value="N12N6MTFRASE"/>
</dbReference>
<keyword evidence="6" id="KW-0238">DNA-binding</keyword>
<dbReference type="GO" id="GO:0003677">
    <property type="term" value="F:DNA binding"/>
    <property type="evidence" value="ECO:0007669"/>
    <property type="project" value="UniProtKB-KW"/>
</dbReference>
<dbReference type="InterPro" id="IPR002052">
    <property type="entry name" value="DNA_methylase_N6_adenine_CS"/>
</dbReference>
<dbReference type="Gene3D" id="3.40.50.150">
    <property type="entry name" value="Vaccinia Virus protein VP39"/>
    <property type="match status" value="1"/>
</dbReference>
<evidence type="ECO:0000259" key="8">
    <source>
        <dbReference type="Pfam" id="PF07669"/>
    </source>
</evidence>
<dbReference type="InterPro" id="IPR011639">
    <property type="entry name" value="MethylTrfase_TaqI-like_dom"/>
</dbReference>
<reference evidence="9" key="1">
    <citation type="journal article" date="2020" name="Nature">
        <title>Giant virus diversity and host interactions through global metagenomics.</title>
        <authorList>
            <person name="Schulz F."/>
            <person name="Roux S."/>
            <person name="Paez-Espino D."/>
            <person name="Jungbluth S."/>
            <person name="Walsh D.A."/>
            <person name="Denef V.J."/>
            <person name="McMahon K.D."/>
            <person name="Konstantinidis K.T."/>
            <person name="Eloe-Fadrosh E.A."/>
            <person name="Kyrpides N.C."/>
            <person name="Woyke T."/>
        </authorList>
    </citation>
    <scope>NUCLEOTIDE SEQUENCE</scope>
    <source>
        <strain evidence="9">GVMAG-M-3300024301-20</strain>
    </source>
</reference>
<dbReference type="GO" id="GO:0009007">
    <property type="term" value="F:site-specific DNA-methyltransferase (adenine-specific) activity"/>
    <property type="evidence" value="ECO:0007669"/>
    <property type="project" value="UniProtKB-EC"/>
</dbReference>
<dbReference type="GO" id="GO:0032259">
    <property type="term" value="P:methylation"/>
    <property type="evidence" value="ECO:0007669"/>
    <property type="project" value="UniProtKB-KW"/>
</dbReference>
<dbReference type="SUPFAM" id="SSF53335">
    <property type="entry name" value="S-adenosyl-L-methionine-dependent methyltransferases"/>
    <property type="match status" value="1"/>
</dbReference>
<dbReference type="PANTHER" id="PTHR33841">
    <property type="entry name" value="DNA METHYLTRANSFERASE YEEA-RELATED"/>
    <property type="match status" value="1"/>
</dbReference>
<evidence type="ECO:0000256" key="7">
    <source>
        <dbReference type="ARBA" id="ARBA00047942"/>
    </source>
</evidence>
<dbReference type="InterPro" id="IPR029063">
    <property type="entry name" value="SAM-dependent_MTases_sf"/>
</dbReference>
<proteinExistence type="predicted"/>
<evidence type="ECO:0000313" key="9">
    <source>
        <dbReference type="EMBL" id="QHT95895.1"/>
    </source>
</evidence>
<dbReference type="InterPro" id="IPR050953">
    <property type="entry name" value="N4_N6_ade-DNA_methylase"/>
</dbReference>
<evidence type="ECO:0000256" key="1">
    <source>
        <dbReference type="ARBA" id="ARBA00011900"/>
    </source>
</evidence>
<organism evidence="9">
    <name type="scientific">viral metagenome</name>
    <dbReference type="NCBI Taxonomy" id="1070528"/>
    <lineage>
        <taxon>unclassified sequences</taxon>
        <taxon>metagenomes</taxon>
        <taxon>organismal metagenomes</taxon>
    </lineage>
</organism>
<evidence type="ECO:0000256" key="3">
    <source>
        <dbReference type="ARBA" id="ARBA00022679"/>
    </source>
</evidence>
<comment type="catalytic activity">
    <reaction evidence="7">
        <text>a 2'-deoxyadenosine in DNA + S-adenosyl-L-methionine = an N(6)-methyl-2'-deoxyadenosine in DNA + S-adenosyl-L-homocysteine + H(+)</text>
        <dbReference type="Rhea" id="RHEA:15197"/>
        <dbReference type="Rhea" id="RHEA-COMP:12418"/>
        <dbReference type="Rhea" id="RHEA-COMP:12419"/>
        <dbReference type="ChEBI" id="CHEBI:15378"/>
        <dbReference type="ChEBI" id="CHEBI:57856"/>
        <dbReference type="ChEBI" id="CHEBI:59789"/>
        <dbReference type="ChEBI" id="CHEBI:90615"/>
        <dbReference type="ChEBI" id="CHEBI:90616"/>
        <dbReference type="EC" id="2.1.1.72"/>
    </reaction>
</comment>